<dbReference type="SMART" id="SM00164">
    <property type="entry name" value="TBC"/>
    <property type="match status" value="1"/>
</dbReference>
<comment type="caution">
    <text evidence="3">The sequence shown here is derived from an EMBL/GenBank/DDBJ whole genome shotgun (WGS) entry which is preliminary data.</text>
</comment>
<gene>
    <name evidence="3" type="ORF">NA57DRAFT_73464</name>
</gene>
<dbReference type="Pfam" id="PF00566">
    <property type="entry name" value="RabGAP-TBC"/>
    <property type="match status" value="1"/>
</dbReference>
<feature type="compositionally biased region" description="Low complexity" evidence="1">
    <location>
        <begin position="17"/>
        <end position="32"/>
    </location>
</feature>
<organism evidence="3 4">
    <name type="scientific">Rhizodiscina lignyota</name>
    <dbReference type="NCBI Taxonomy" id="1504668"/>
    <lineage>
        <taxon>Eukaryota</taxon>
        <taxon>Fungi</taxon>
        <taxon>Dikarya</taxon>
        <taxon>Ascomycota</taxon>
        <taxon>Pezizomycotina</taxon>
        <taxon>Dothideomycetes</taxon>
        <taxon>Pleosporomycetidae</taxon>
        <taxon>Aulographales</taxon>
        <taxon>Rhizodiscinaceae</taxon>
        <taxon>Rhizodiscina</taxon>
    </lineage>
</organism>
<keyword evidence="4" id="KW-1185">Reference proteome</keyword>
<feature type="compositionally biased region" description="Gly residues" evidence="1">
    <location>
        <begin position="589"/>
        <end position="605"/>
    </location>
</feature>
<dbReference type="EMBL" id="ML978123">
    <property type="protein sequence ID" value="KAF2102029.1"/>
    <property type="molecule type" value="Genomic_DNA"/>
</dbReference>
<evidence type="ECO:0000313" key="4">
    <source>
        <dbReference type="Proteomes" id="UP000799772"/>
    </source>
</evidence>
<feature type="compositionally biased region" description="Low complexity" evidence="1">
    <location>
        <begin position="59"/>
        <end position="70"/>
    </location>
</feature>
<feature type="region of interest" description="Disordered" evidence="1">
    <location>
        <begin position="586"/>
        <end position="605"/>
    </location>
</feature>
<dbReference type="FunFam" id="1.10.472.80:FF:000001">
    <property type="entry name" value="TBC1 domain family member 22B"/>
    <property type="match status" value="1"/>
</dbReference>
<feature type="compositionally biased region" description="Polar residues" evidence="1">
    <location>
        <begin position="76"/>
        <end position="86"/>
    </location>
</feature>
<feature type="domain" description="Rab-GAP TBC" evidence="2">
    <location>
        <begin position="266"/>
        <end position="517"/>
    </location>
</feature>
<feature type="region of interest" description="Disordered" evidence="1">
    <location>
        <begin position="319"/>
        <end position="339"/>
    </location>
</feature>
<evidence type="ECO:0000313" key="3">
    <source>
        <dbReference type="EMBL" id="KAF2102029.1"/>
    </source>
</evidence>
<dbReference type="Gene3D" id="1.10.8.270">
    <property type="entry name" value="putative rabgap domain of human tbc1 domain family member 14 like domains"/>
    <property type="match status" value="1"/>
</dbReference>
<dbReference type="Proteomes" id="UP000799772">
    <property type="component" value="Unassembled WGS sequence"/>
</dbReference>
<dbReference type="InterPro" id="IPR035969">
    <property type="entry name" value="Rab-GAP_TBC_sf"/>
</dbReference>
<evidence type="ECO:0000259" key="2">
    <source>
        <dbReference type="PROSITE" id="PS50086"/>
    </source>
</evidence>
<dbReference type="PANTHER" id="PTHR22957">
    <property type="entry name" value="TBC1 DOMAIN FAMILY MEMBER GTPASE-ACTIVATING PROTEIN"/>
    <property type="match status" value="1"/>
</dbReference>
<sequence length="605" mass="67643">MNSKKQQQQEMVQVDRSGSGSPFWRSNSSNSSKTPEPKKVVGASYSHTDILKFDSLSLSGSSRPHTPPSSSHRESNTPPASIRTNVSPPPPRRTYTGFMRDTNPQWSAGTINDDEEDEEELTFDDDEDEFGLPSIASMRRKGKRQPDRKGKDPGGTGPGSRNGASGIPAQAIWKVDTGDISEERGIPTYPQPKKMEGKILRPQYKEILRDPANSIHLIAYPVAPSSAPPKEMEAHSTRVSRINKFKRILQNNNVSLAELRDSAWSGIPEEVRAVSWQILLGYLPTSAERRVATLERKRKEYLEGVRQAFERGTAGNETQVVTGVGGTSTPPTTKTGRGRGLDEAIWHQISIDVPRTNPHLELYSYEATQRSLERILYVWAIRHPASGYVQGINDLVTPFWQVFLSSYISSSDIESGMDPGQLPRPVLDAVEADSFWCLTKLLDGIQDNYIFAQPGIQRQVAGLRDLVTRIDKNLASHLEKEGVEFIQFSFRWMNCLLMREISVKNTIRMWDTYLAEDRGFSSFHLYVCAAFLVKWSDKLLQMDFQEIMMFLQALPTRDWTEKDIELLLSEAFIWQSLFGGSSAHLKGQGQSGQGPGGGSLTLGYG</sequence>
<name>A0A9P4IJ28_9PEZI</name>
<dbReference type="SUPFAM" id="SSF47923">
    <property type="entry name" value="Ypt/Rab-GAP domain of gyp1p"/>
    <property type="match status" value="2"/>
</dbReference>
<dbReference type="FunFam" id="1.10.8.270:FF:000037">
    <property type="entry name" value="TBC1 domain family member 22A"/>
    <property type="match status" value="1"/>
</dbReference>
<proteinExistence type="predicted"/>
<dbReference type="GO" id="GO:0005096">
    <property type="term" value="F:GTPase activator activity"/>
    <property type="evidence" value="ECO:0007669"/>
    <property type="project" value="TreeGrafter"/>
</dbReference>
<feature type="region of interest" description="Disordered" evidence="1">
    <location>
        <begin position="1"/>
        <end position="43"/>
    </location>
</feature>
<dbReference type="Gene3D" id="1.10.472.80">
    <property type="entry name" value="Ypt/Rab-GAP domain of gyp1p, domain 3"/>
    <property type="match status" value="1"/>
</dbReference>
<protein>
    <submittedName>
        <fullName evidence="3">GTPase activating protein-like protein GYP1</fullName>
    </submittedName>
</protein>
<dbReference type="OrthoDB" id="26371at2759"/>
<dbReference type="PROSITE" id="PS50086">
    <property type="entry name" value="TBC_RABGAP"/>
    <property type="match status" value="1"/>
</dbReference>
<reference evidence="3" key="1">
    <citation type="journal article" date="2020" name="Stud. Mycol.">
        <title>101 Dothideomycetes genomes: a test case for predicting lifestyles and emergence of pathogens.</title>
        <authorList>
            <person name="Haridas S."/>
            <person name="Albert R."/>
            <person name="Binder M."/>
            <person name="Bloem J."/>
            <person name="Labutti K."/>
            <person name="Salamov A."/>
            <person name="Andreopoulos B."/>
            <person name="Baker S."/>
            <person name="Barry K."/>
            <person name="Bills G."/>
            <person name="Bluhm B."/>
            <person name="Cannon C."/>
            <person name="Castanera R."/>
            <person name="Culley D."/>
            <person name="Daum C."/>
            <person name="Ezra D."/>
            <person name="Gonzalez J."/>
            <person name="Henrissat B."/>
            <person name="Kuo A."/>
            <person name="Liang C."/>
            <person name="Lipzen A."/>
            <person name="Lutzoni F."/>
            <person name="Magnuson J."/>
            <person name="Mondo S."/>
            <person name="Nolan M."/>
            <person name="Ohm R."/>
            <person name="Pangilinan J."/>
            <person name="Park H.-J."/>
            <person name="Ramirez L."/>
            <person name="Alfaro M."/>
            <person name="Sun H."/>
            <person name="Tritt A."/>
            <person name="Yoshinaga Y."/>
            <person name="Zwiers L.-H."/>
            <person name="Turgeon B."/>
            <person name="Goodwin S."/>
            <person name="Spatafora J."/>
            <person name="Crous P."/>
            <person name="Grigoriev I."/>
        </authorList>
    </citation>
    <scope>NUCLEOTIDE SEQUENCE</scope>
    <source>
        <strain evidence="3">CBS 133067</strain>
    </source>
</reference>
<dbReference type="PANTHER" id="PTHR22957:SF26">
    <property type="entry name" value="LD44506P"/>
    <property type="match status" value="1"/>
</dbReference>
<dbReference type="GO" id="GO:0005794">
    <property type="term" value="C:Golgi apparatus"/>
    <property type="evidence" value="ECO:0007669"/>
    <property type="project" value="TreeGrafter"/>
</dbReference>
<accession>A0A9P4IJ28</accession>
<dbReference type="InterPro" id="IPR000195">
    <property type="entry name" value="Rab-GAP-TBC_dom"/>
</dbReference>
<dbReference type="AlphaFoldDB" id="A0A9P4IJ28"/>
<feature type="compositionally biased region" description="Polar residues" evidence="1">
    <location>
        <begin position="1"/>
        <end position="11"/>
    </location>
</feature>
<feature type="region of interest" description="Disordered" evidence="1">
    <location>
        <begin position="56"/>
        <end position="171"/>
    </location>
</feature>
<evidence type="ECO:0000256" key="1">
    <source>
        <dbReference type="SAM" id="MobiDB-lite"/>
    </source>
</evidence>
<feature type="compositionally biased region" description="Acidic residues" evidence="1">
    <location>
        <begin position="112"/>
        <end position="130"/>
    </location>
</feature>